<dbReference type="PANTHER" id="PTHR13533">
    <property type="entry name" value="N-ACETYLNEURAMINATE 9-O-ACETYLTRANSFERASE"/>
    <property type="match status" value="1"/>
</dbReference>
<evidence type="ECO:0000256" key="6">
    <source>
        <dbReference type="ARBA" id="ARBA00023136"/>
    </source>
</evidence>
<protein>
    <submittedName>
        <fullName evidence="11">N-acetylneuraminate 9-O-acetyltransferase</fullName>
        <ecNumber evidence="11">2.3.1.45</ecNumber>
    </submittedName>
</protein>
<keyword evidence="3 11" id="KW-0808">Transferase</keyword>
<dbReference type="PANTHER" id="PTHR13533:SF1">
    <property type="entry name" value="N-ACETYLNEURAMINATE 9-O-ACETYLTRANSFERASE"/>
    <property type="match status" value="1"/>
</dbReference>
<feature type="transmembrane region" description="Helical" evidence="9">
    <location>
        <begin position="339"/>
        <end position="358"/>
    </location>
</feature>
<keyword evidence="5 9" id="KW-1133">Transmembrane helix</keyword>
<evidence type="ECO:0000256" key="2">
    <source>
        <dbReference type="ARBA" id="ARBA00010666"/>
    </source>
</evidence>
<sequence>MKGKAADDGNSKERRRFNPAITIISTMKSIKAWAAQDKNGLKDFMKAQLKVAIILFIANAGNKFEPAYPRNDNHAPTMFWIVNALLAIGTFFTWKWEASKVGRSGSGNPRIICLGREQTEEWKGWMQWAFIFYHYYRVYYVYNEIRVFVSAYVWMTGFGNFLYFDKKADFSIERFVSMIIRINYFPLLLSFFLTVPLELYYVVPLHTTGFVVTMITCWIGYKFETACGMGYWKSRTMAVALSLFAHIIFYETPAVNFLLLFSKEYHFRFQADKYSAWLGMASGLLWGKLGDYMQWAHGYENDQRRRIVSIVQFCGGFGLIAFWYGLFGSIQDKYTYNPVHPYVFIFAVVGWLMIRNCTRYLTECHSTLLEFLGRHTLETYVLQFHLFMTHNVQYIPAVIPGSGADGSAVLKFLNMLLCGSVFLTTAVFARRVTVATQVSVVDLVKNITGTMDTSMTQVVPQQSTERKDSEHEAEETIELTKAESGENGFNSTKVLD</sequence>
<feature type="region of interest" description="Disordered" evidence="8">
    <location>
        <begin position="455"/>
        <end position="496"/>
    </location>
</feature>
<keyword evidence="7" id="KW-0325">Glycoprotein</keyword>
<dbReference type="AlphaFoldDB" id="A0AAD9DJ56"/>
<evidence type="ECO:0000256" key="1">
    <source>
        <dbReference type="ARBA" id="ARBA00004141"/>
    </source>
</evidence>
<reference evidence="11" key="1">
    <citation type="submission" date="2023-06" db="EMBL/GenBank/DDBJ databases">
        <title>Survivors Of The Sea: Transcriptome response of Skeletonema marinoi to long-term dormancy.</title>
        <authorList>
            <person name="Pinder M.I.M."/>
            <person name="Kourtchenko O."/>
            <person name="Robertson E.K."/>
            <person name="Larsson T."/>
            <person name="Maumus F."/>
            <person name="Osuna-Cruz C.M."/>
            <person name="Vancaester E."/>
            <person name="Stenow R."/>
            <person name="Vandepoele K."/>
            <person name="Ploug H."/>
            <person name="Bruchert V."/>
            <person name="Godhe A."/>
            <person name="Topel M."/>
        </authorList>
    </citation>
    <scope>NUCLEOTIDE SEQUENCE</scope>
    <source>
        <strain evidence="11">R05AC</strain>
    </source>
</reference>
<feature type="transmembrane region" description="Helical" evidence="9">
    <location>
        <begin position="241"/>
        <end position="262"/>
    </location>
</feature>
<keyword evidence="11" id="KW-0012">Acyltransferase</keyword>
<evidence type="ECO:0000259" key="10">
    <source>
        <dbReference type="Pfam" id="PF07779"/>
    </source>
</evidence>
<feature type="transmembrane region" description="Helical" evidence="9">
    <location>
        <begin position="307"/>
        <end position="327"/>
    </location>
</feature>
<dbReference type="Pfam" id="PF07779">
    <property type="entry name" value="Cas1_AcylT"/>
    <property type="match status" value="1"/>
</dbReference>
<dbReference type="Proteomes" id="UP001224775">
    <property type="component" value="Unassembled WGS sequence"/>
</dbReference>
<comment type="subcellular location">
    <subcellularLocation>
        <location evidence="1">Membrane</location>
        <topology evidence="1">Multi-pass membrane protein</topology>
    </subcellularLocation>
</comment>
<evidence type="ECO:0000313" key="11">
    <source>
        <dbReference type="EMBL" id="KAK1747433.1"/>
    </source>
</evidence>
<keyword evidence="6 9" id="KW-0472">Membrane</keyword>
<feature type="compositionally biased region" description="Polar residues" evidence="8">
    <location>
        <begin position="487"/>
        <end position="496"/>
    </location>
</feature>
<feature type="transmembrane region" description="Helical" evidence="9">
    <location>
        <begin position="199"/>
        <end position="221"/>
    </location>
</feature>
<evidence type="ECO:0000256" key="5">
    <source>
        <dbReference type="ARBA" id="ARBA00022989"/>
    </source>
</evidence>
<dbReference type="GO" id="GO:0047186">
    <property type="term" value="F:N-acetylneuraminate 9-O-acetyltransferase activity"/>
    <property type="evidence" value="ECO:0007669"/>
    <property type="project" value="UniProtKB-EC"/>
</dbReference>
<evidence type="ECO:0000256" key="3">
    <source>
        <dbReference type="ARBA" id="ARBA00022679"/>
    </source>
</evidence>
<gene>
    <name evidence="11" type="ORF">QTG54_001396</name>
</gene>
<organism evidence="11 12">
    <name type="scientific">Skeletonema marinoi</name>
    <dbReference type="NCBI Taxonomy" id="267567"/>
    <lineage>
        <taxon>Eukaryota</taxon>
        <taxon>Sar</taxon>
        <taxon>Stramenopiles</taxon>
        <taxon>Ochrophyta</taxon>
        <taxon>Bacillariophyta</taxon>
        <taxon>Coscinodiscophyceae</taxon>
        <taxon>Thalassiosirophycidae</taxon>
        <taxon>Thalassiosirales</taxon>
        <taxon>Skeletonemataceae</taxon>
        <taxon>Skeletonema</taxon>
        <taxon>Skeletonema marinoi-dohrnii complex</taxon>
    </lineage>
</organism>
<proteinExistence type="inferred from homology"/>
<dbReference type="GO" id="GO:0016020">
    <property type="term" value="C:membrane"/>
    <property type="evidence" value="ECO:0007669"/>
    <property type="project" value="UniProtKB-SubCell"/>
</dbReference>
<keyword evidence="4 9" id="KW-0812">Transmembrane</keyword>
<accession>A0AAD9DJ56</accession>
<name>A0AAD9DJ56_9STRA</name>
<evidence type="ECO:0000256" key="7">
    <source>
        <dbReference type="ARBA" id="ARBA00023180"/>
    </source>
</evidence>
<comment type="caution">
    <text evidence="11">The sequence shown here is derived from an EMBL/GenBank/DDBJ whole genome shotgun (WGS) entry which is preliminary data.</text>
</comment>
<dbReference type="EC" id="2.3.1.45" evidence="11"/>
<evidence type="ECO:0000256" key="4">
    <source>
        <dbReference type="ARBA" id="ARBA00022692"/>
    </source>
</evidence>
<feature type="transmembrane region" description="Helical" evidence="9">
    <location>
        <begin position="274"/>
        <end position="295"/>
    </location>
</feature>
<keyword evidence="12" id="KW-1185">Reference proteome</keyword>
<dbReference type="GO" id="GO:0005975">
    <property type="term" value="P:carbohydrate metabolic process"/>
    <property type="evidence" value="ECO:0007669"/>
    <property type="project" value="UniProtKB-ARBA"/>
</dbReference>
<feature type="transmembrane region" description="Helical" evidence="9">
    <location>
        <begin position="78"/>
        <end position="96"/>
    </location>
</feature>
<feature type="transmembrane region" description="Helical" evidence="9">
    <location>
        <begin position="145"/>
        <end position="163"/>
    </location>
</feature>
<dbReference type="GO" id="GO:0005794">
    <property type="term" value="C:Golgi apparatus"/>
    <property type="evidence" value="ECO:0007669"/>
    <property type="project" value="TreeGrafter"/>
</dbReference>
<evidence type="ECO:0000256" key="8">
    <source>
        <dbReference type="SAM" id="MobiDB-lite"/>
    </source>
</evidence>
<feature type="domain" description="Cas1p 10 TM acyl transferase" evidence="10">
    <location>
        <begin position="72"/>
        <end position="434"/>
    </location>
</feature>
<evidence type="ECO:0000313" key="12">
    <source>
        <dbReference type="Proteomes" id="UP001224775"/>
    </source>
</evidence>
<dbReference type="InterPro" id="IPR012419">
    <property type="entry name" value="Cas1_AcylTrans_dom"/>
</dbReference>
<comment type="similarity">
    <text evidence="2">Belongs to the PC-esterase family. CASD1 subfamily.</text>
</comment>
<evidence type="ECO:0000256" key="9">
    <source>
        <dbReference type="SAM" id="Phobius"/>
    </source>
</evidence>
<dbReference type="EMBL" id="JATAAI010000002">
    <property type="protein sequence ID" value="KAK1747433.1"/>
    <property type="molecule type" value="Genomic_DNA"/>
</dbReference>